<name>A0A6M3LW46_9ZZZZ</name>
<organism evidence="1">
    <name type="scientific">viral metagenome</name>
    <dbReference type="NCBI Taxonomy" id="1070528"/>
    <lineage>
        <taxon>unclassified sequences</taxon>
        <taxon>metagenomes</taxon>
        <taxon>organismal metagenomes</taxon>
    </lineage>
</organism>
<gene>
    <name evidence="1" type="ORF">MM415B05929_0011</name>
</gene>
<reference evidence="1" key="1">
    <citation type="submission" date="2020-03" db="EMBL/GenBank/DDBJ databases">
        <title>The deep terrestrial virosphere.</title>
        <authorList>
            <person name="Holmfeldt K."/>
            <person name="Nilsson E."/>
            <person name="Simone D."/>
            <person name="Lopez-Fernandez M."/>
            <person name="Wu X."/>
            <person name="de Brujin I."/>
            <person name="Lundin D."/>
            <person name="Andersson A."/>
            <person name="Bertilsson S."/>
            <person name="Dopson M."/>
        </authorList>
    </citation>
    <scope>NUCLEOTIDE SEQUENCE</scope>
    <source>
        <strain evidence="1">MM415B05929</strain>
    </source>
</reference>
<evidence type="ECO:0000313" key="1">
    <source>
        <dbReference type="EMBL" id="QJA97814.1"/>
    </source>
</evidence>
<protein>
    <submittedName>
        <fullName evidence="1">Uncharacterized protein</fullName>
    </submittedName>
</protein>
<dbReference type="AlphaFoldDB" id="A0A6M3LW46"/>
<proteinExistence type="predicted"/>
<accession>A0A6M3LW46</accession>
<sequence length="110" mass="12950">MSKMAEFEAGIREIARKIAKEEIRLYDNRELQKPWTGEWTAEKRDNVNKINHRENIIEREGIKWSTFETDMLVESFWNFCGSQAIRSGRSSRSISCKVRNLMHSGAIITW</sequence>
<dbReference type="EMBL" id="MT143527">
    <property type="protein sequence ID" value="QJA97814.1"/>
    <property type="molecule type" value="Genomic_DNA"/>
</dbReference>